<evidence type="ECO:0008006" key="6">
    <source>
        <dbReference type="Google" id="ProtNLM"/>
    </source>
</evidence>
<dbReference type="Proteomes" id="UP000030988">
    <property type="component" value="Unassembled WGS sequence"/>
</dbReference>
<organism evidence="4 5">
    <name type="scientific">Croceibacterium mercuriale</name>
    <dbReference type="NCBI Taxonomy" id="1572751"/>
    <lineage>
        <taxon>Bacteria</taxon>
        <taxon>Pseudomonadati</taxon>
        <taxon>Pseudomonadota</taxon>
        <taxon>Alphaproteobacteria</taxon>
        <taxon>Sphingomonadales</taxon>
        <taxon>Erythrobacteraceae</taxon>
        <taxon>Croceibacterium</taxon>
    </lineage>
</organism>
<dbReference type="AlphaFoldDB" id="A0A0B2C1W5"/>
<accession>A0A0B2C1W5</accession>
<evidence type="ECO:0000259" key="2">
    <source>
        <dbReference type="Pfam" id="PF00156"/>
    </source>
</evidence>
<dbReference type="PANTHER" id="PTHR47505">
    <property type="entry name" value="DNA UTILIZATION PROTEIN YHGH"/>
    <property type="match status" value="1"/>
</dbReference>
<name>A0A0B2C1W5_9SPHN</name>
<dbReference type="SUPFAM" id="SSF53271">
    <property type="entry name" value="PRTase-like"/>
    <property type="match status" value="1"/>
</dbReference>
<dbReference type="Pfam" id="PF00156">
    <property type="entry name" value="Pribosyltran"/>
    <property type="match status" value="1"/>
</dbReference>
<dbReference type="InterPro" id="IPR029057">
    <property type="entry name" value="PRTase-like"/>
</dbReference>
<feature type="domain" description="Double zinc ribbon" evidence="3">
    <location>
        <begin position="4"/>
        <end position="35"/>
    </location>
</feature>
<protein>
    <recommendedName>
        <fullName evidence="6">Amidophosphoribosyltransferase</fullName>
    </recommendedName>
</protein>
<comment type="similarity">
    <text evidence="1">Belongs to the ComF/GntX family.</text>
</comment>
<feature type="domain" description="Phosphoribosyltransferase" evidence="2">
    <location>
        <begin position="128"/>
        <end position="204"/>
    </location>
</feature>
<proteinExistence type="inferred from homology"/>
<evidence type="ECO:0000259" key="3">
    <source>
        <dbReference type="Pfam" id="PF18912"/>
    </source>
</evidence>
<dbReference type="EMBL" id="JTDN01000001">
    <property type="protein sequence ID" value="KHL26016.1"/>
    <property type="molecule type" value="Genomic_DNA"/>
</dbReference>
<evidence type="ECO:0000313" key="5">
    <source>
        <dbReference type="Proteomes" id="UP000030988"/>
    </source>
</evidence>
<dbReference type="Pfam" id="PF18912">
    <property type="entry name" value="DZR_2"/>
    <property type="match status" value="1"/>
</dbReference>
<dbReference type="InterPro" id="IPR051910">
    <property type="entry name" value="ComF/GntX_DNA_util-trans"/>
</dbReference>
<reference evidence="4 5" key="1">
    <citation type="submission" date="2014-11" db="EMBL/GenBank/DDBJ databases">
        <title>Draft genome sequence of Kirrobacter mercurialis.</title>
        <authorList>
            <person name="Coil D.A."/>
            <person name="Eisen J.A."/>
        </authorList>
    </citation>
    <scope>NUCLEOTIDE SEQUENCE [LARGE SCALE GENOMIC DNA]</scope>
    <source>
        <strain evidence="4 5">Coronado</strain>
    </source>
</reference>
<keyword evidence="5" id="KW-1185">Reference proteome</keyword>
<evidence type="ECO:0000313" key="4">
    <source>
        <dbReference type="EMBL" id="KHL26016.1"/>
    </source>
</evidence>
<sequence>MAPLVDLVFPPRCPGCGLALAAQDGLCVTCWDKLERPPGGSAGGVVAATLYGPVSRKLALAFKHGGRIALAPMLARMIVARLPDLPGEWLFVPVPLHRGRLWRRGYNQSALLAREMARATCQPLLVDALHRRRPTPSLGGLGRRQRAAALAGAIVASPRHAAMLAGCNVVLVDDVLTSGATTQACAAALRQAGVRQVIVATFAQVEGRVES</sequence>
<dbReference type="OrthoDB" id="9779910at2"/>
<dbReference type="PANTHER" id="PTHR47505:SF1">
    <property type="entry name" value="DNA UTILIZATION PROTEIN YHGH"/>
    <property type="match status" value="1"/>
</dbReference>
<dbReference type="CDD" id="cd06223">
    <property type="entry name" value="PRTases_typeI"/>
    <property type="match status" value="1"/>
</dbReference>
<dbReference type="Gene3D" id="3.40.50.2020">
    <property type="match status" value="1"/>
</dbReference>
<evidence type="ECO:0000256" key="1">
    <source>
        <dbReference type="ARBA" id="ARBA00008007"/>
    </source>
</evidence>
<dbReference type="InterPro" id="IPR000836">
    <property type="entry name" value="PRTase_dom"/>
</dbReference>
<comment type="caution">
    <text evidence="4">The sequence shown here is derived from an EMBL/GenBank/DDBJ whole genome shotgun (WGS) entry which is preliminary data.</text>
</comment>
<gene>
    <name evidence="4" type="ORF">PK98_05530</name>
</gene>
<dbReference type="STRING" id="1572751.PK98_05530"/>
<dbReference type="InterPro" id="IPR044005">
    <property type="entry name" value="DZR_2"/>
</dbReference>